<dbReference type="EMBL" id="JBHUOF010000021">
    <property type="protein sequence ID" value="MFD2800896.1"/>
    <property type="molecule type" value="Genomic_DNA"/>
</dbReference>
<comment type="caution">
    <text evidence="2">The sequence shown here is derived from an EMBL/GenBank/DDBJ whole genome shotgun (WGS) entry which is preliminary data.</text>
</comment>
<name>A0ABW5WBK4_9PSEU</name>
<keyword evidence="3" id="KW-1185">Reference proteome</keyword>
<reference evidence="3" key="1">
    <citation type="journal article" date="2019" name="Int. J. Syst. Evol. Microbiol.">
        <title>The Global Catalogue of Microorganisms (GCM) 10K type strain sequencing project: providing services to taxonomists for standard genome sequencing and annotation.</title>
        <authorList>
            <consortium name="The Broad Institute Genomics Platform"/>
            <consortium name="The Broad Institute Genome Sequencing Center for Infectious Disease"/>
            <person name="Wu L."/>
            <person name="Ma J."/>
        </authorList>
    </citation>
    <scope>NUCLEOTIDE SEQUENCE [LARGE SCALE GENOMIC DNA]</scope>
    <source>
        <strain evidence="3">IBRC-M 10906</strain>
    </source>
</reference>
<dbReference type="Proteomes" id="UP001597478">
    <property type="component" value="Unassembled WGS sequence"/>
</dbReference>
<evidence type="ECO:0000313" key="2">
    <source>
        <dbReference type="EMBL" id="MFD2800896.1"/>
    </source>
</evidence>
<feature type="region of interest" description="Disordered" evidence="1">
    <location>
        <begin position="123"/>
        <end position="146"/>
    </location>
</feature>
<organism evidence="2 3">
    <name type="scientific">Prauserella oleivorans</name>
    <dbReference type="NCBI Taxonomy" id="1478153"/>
    <lineage>
        <taxon>Bacteria</taxon>
        <taxon>Bacillati</taxon>
        <taxon>Actinomycetota</taxon>
        <taxon>Actinomycetes</taxon>
        <taxon>Pseudonocardiales</taxon>
        <taxon>Pseudonocardiaceae</taxon>
        <taxon>Prauserella</taxon>
    </lineage>
</organism>
<gene>
    <name evidence="2" type="ORF">ACFS2C_16010</name>
</gene>
<accession>A0ABW5WBK4</accession>
<dbReference type="RefSeq" id="WP_377390762.1">
    <property type="nucleotide sequence ID" value="NZ_JBHSAN010000024.1"/>
</dbReference>
<feature type="compositionally biased region" description="Basic and acidic residues" evidence="1">
    <location>
        <begin position="134"/>
        <end position="146"/>
    </location>
</feature>
<proteinExistence type="predicted"/>
<evidence type="ECO:0000256" key="1">
    <source>
        <dbReference type="SAM" id="MobiDB-lite"/>
    </source>
</evidence>
<protein>
    <submittedName>
        <fullName evidence="2">Uncharacterized protein</fullName>
    </submittedName>
</protein>
<evidence type="ECO:0000313" key="3">
    <source>
        <dbReference type="Proteomes" id="UP001597478"/>
    </source>
</evidence>
<sequence>MTYTPETPRVDADPDVATVTAIGRLTEALETIEIARGHLYAFHQLTGTADFAVGDAIDMLRDAGHPEFAERLERELLGRNVLPGRWTFQVVEDYEDTYYEPFRALERQGRELTGGMRHLHEAALKRKRRSHGISGHEARPDEPAAG</sequence>